<keyword evidence="4" id="KW-1185">Reference proteome</keyword>
<name>A0A9X4QV04_9BACL</name>
<dbReference type="EMBL" id="JAPDIA010000008">
    <property type="protein sequence ID" value="MDG0812801.1"/>
    <property type="molecule type" value="Genomic_DNA"/>
</dbReference>
<dbReference type="Proteomes" id="UP001153404">
    <property type="component" value="Unassembled WGS sequence"/>
</dbReference>
<dbReference type="Gene3D" id="2.60.40.10">
    <property type="entry name" value="Immunoglobulins"/>
    <property type="match status" value="1"/>
</dbReference>
<accession>A0A9X4QV04</accession>
<evidence type="ECO:0000313" key="3">
    <source>
        <dbReference type="EMBL" id="MDG0812801.1"/>
    </source>
</evidence>
<evidence type="ECO:0000313" key="4">
    <source>
        <dbReference type="Proteomes" id="UP001153404"/>
    </source>
</evidence>
<dbReference type="InterPro" id="IPR013783">
    <property type="entry name" value="Ig-like_fold"/>
</dbReference>
<organism evidence="3 4">
    <name type="scientific">Cohnella rhizosphaerae</name>
    <dbReference type="NCBI Taxonomy" id="1457232"/>
    <lineage>
        <taxon>Bacteria</taxon>
        <taxon>Bacillati</taxon>
        <taxon>Bacillota</taxon>
        <taxon>Bacilli</taxon>
        <taxon>Bacillales</taxon>
        <taxon>Paenibacillaceae</taxon>
        <taxon>Cohnella</taxon>
    </lineage>
</organism>
<reference evidence="3" key="1">
    <citation type="submission" date="2022-10" db="EMBL/GenBank/DDBJ databases">
        <title>Comparative genomic analysis of Cohnella hashimotonis sp. nov., isolated from the International Space Station.</title>
        <authorList>
            <person name="Simpson A."/>
            <person name="Venkateswaran K."/>
        </authorList>
    </citation>
    <scope>NUCLEOTIDE SEQUENCE</scope>
    <source>
        <strain evidence="3">DSM 28161</strain>
    </source>
</reference>
<feature type="signal peptide" evidence="2">
    <location>
        <begin position="1"/>
        <end position="32"/>
    </location>
</feature>
<feature type="region of interest" description="Disordered" evidence="1">
    <location>
        <begin position="197"/>
        <end position="221"/>
    </location>
</feature>
<feature type="chain" id="PRO_5041000024" evidence="2">
    <location>
        <begin position="33"/>
        <end position="266"/>
    </location>
</feature>
<evidence type="ECO:0000256" key="2">
    <source>
        <dbReference type="SAM" id="SignalP"/>
    </source>
</evidence>
<dbReference type="SUPFAM" id="SSF81296">
    <property type="entry name" value="E set domains"/>
    <property type="match status" value="1"/>
</dbReference>
<comment type="caution">
    <text evidence="3">The sequence shown here is derived from an EMBL/GenBank/DDBJ whole genome shotgun (WGS) entry which is preliminary data.</text>
</comment>
<dbReference type="RefSeq" id="WP_277536331.1">
    <property type="nucleotide sequence ID" value="NZ_JAPDIA010000008.1"/>
</dbReference>
<gene>
    <name evidence="3" type="ORF">OMP40_28360</name>
</gene>
<dbReference type="InterPro" id="IPR014756">
    <property type="entry name" value="Ig_E-set"/>
</dbReference>
<dbReference type="AlphaFoldDB" id="A0A9X4QV04"/>
<evidence type="ECO:0000256" key="1">
    <source>
        <dbReference type="SAM" id="MobiDB-lite"/>
    </source>
</evidence>
<keyword evidence="2" id="KW-0732">Signal</keyword>
<protein>
    <submittedName>
        <fullName evidence="3">Uncharacterized protein</fullName>
    </submittedName>
</protein>
<sequence>MNFLFKNPISIKLTVMALALAMVLGMPLTALADQNPAGKTNAVAAQEQLVEGPTVIKDSASPTGYTVRFVYKNESATRVTFAGDMLLRNWADPSDTKVYTPFEYKHGLMRGGGAYEVEMEKREGGYWVTEVPLAAGANQYWFYVDGNRNFWAPDPANPPKFAPDGLTGNARRAFNAVYVPNDPDKQDALMGAREIENPRTDGKKRHVGLCSHPDADQRQDKVSWRVSAVRLRREPGKALQNDLHAAWQRPGRVRLDDDRQRAEHHG</sequence>
<proteinExistence type="predicted"/>
<feature type="region of interest" description="Disordered" evidence="1">
    <location>
        <begin position="235"/>
        <end position="266"/>
    </location>
</feature>
<feature type="compositionally biased region" description="Basic and acidic residues" evidence="1">
    <location>
        <begin position="253"/>
        <end position="266"/>
    </location>
</feature>